<dbReference type="Gene3D" id="3.20.170.30">
    <property type="match status" value="1"/>
</dbReference>
<dbReference type="Pfam" id="PF01885">
    <property type="entry name" value="PTS_2-RNA"/>
    <property type="match status" value="1"/>
</dbReference>
<dbReference type="GO" id="GO:0006388">
    <property type="term" value="P:tRNA splicing, via endonucleolytic cleavage and ligation"/>
    <property type="evidence" value="ECO:0007669"/>
    <property type="project" value="UniProtKB-UniRule"/>
</dbReference>
<evidence type="ECO:0000313" key="6">
    <source>
        <dbReference type="EMBL" id="MCL9812888.1"/>
    </source>
</evidence>
<protein>
    <recommendedName>
        <fullName evidence="5">Probable RNA 2'-phosphotransferase</fullName>
        <ecNumber evidence="5">2.7.1.-</ecNumber>
    </recommendedName>
</protein>
<dbReference type="EC" id="2.7.1.-" evidence="5"/>
<dbReference type="HAMAP" id="MF_00299">
    <property type="entry name" value="KptA"/>
    <property type="match status" value="1"/>
</dbReference>
<keyword evidence="2 5" id="KW-0808">Transferase</keyword>
<evidence type="ECO:0000256" key="2">
    <source>
        <dbReference type="ARBA" id="ARBA00022679"/>
    </source>
</evidence>
<evidence type="ECO:0000313" key="7">
    <source>
        <dbReference type="Proteomes" id="UP001202674"/>
    </source>
</evidence>
<proteinExistence type="inferred from homology"/>
<evidence type="ECO:0000256" key="3">
    <source>
        <dbReference type="ARBA" id="ARBA00023027"/>
    </source>
</evidence>
<comment type="similarity">
    <text evidence="1 5">Belongs to the KptA/TPT1 family.</text>
</comment>
<dbReference type="GO" id="GO:0000215">
    <property type="term" value="F:tRNA 2'-phosphotransferase activity"/>
    <property type="evidence" value="ECO:0007669"/>
    <property type="project" value="TreeGrafter"/>
</dbReference>
<dbReference type="PANTHER" id="PTHR12684:SF2">
    <property type="entry name" value="TRNA 2'-PHOSPHOTRANSFERASE 1"/>
    <property type="match status" value="1"/>
</dbReference>
<dbReference type="GO" id="GO:0003950">
    <property type="term" value="F:NAD+ poly-ADP-ribosyltransferase activity"/>
    <property type="evidence" value="ECO:0007669"/>
    <property type="project" value="InterPro"/>
</dbReference>
<evidence type="ECO:0000256" key="5">
    <source>
        <dbReference type="HAMAP-Rule" id="MF_00299"/>
    </source>
</evidence>
<dbReference type="AlphaFoldDB" id="A0AAE3FPC2"/>
<reference evidence="6 7" key="1">
    <citation type="journal article" date="2022" name="Syst. Appl. Microbiol.">
        <title>Natronocalculus amylovorans gen. nov., sp. nov., and Natranaeroarchaeum aerophilus sp. nov., dominant culturable amylolytic natronoarchaea from hypersaline soda lakes in southwestern Siberia.</title>
        <authorList>
            <person name="Sorokin D.Y."/>
            <person name="Elcheninov A.G."/>
            <person name="Khizhniak T.V."/>
            <person name="Koenen M."/>
            <person name="Bale N.J."/>
            <person name="Damste J.S.S."/>
            <person name="Kublanov I.V."/>
        </authorList>
    </citation>
    <scope>NUCLEOTIDE SEQUENCE [LARGE SCALE GENOMIC DNA]</scope>
    <source>
        <strain evidence="6 7">AArc-St1-1</strain>
    </source>
</reference>
<sequence>MSNLGICNRHGYVSGTSCPDCGDAVDVVLASGRRTQLSKFLSGALRHFPDDAGLVLDERGWTTFDSVVDVVTDRYDWATREHVEAVVLTDPKGRFERDTGSEDSYAAGRIRAAYGHSVDVNLDPGETPVPDTLYHGTAPRHVDAILAEGLKPMSRQKVHLSGTRESALSVGERHADDPVLLVVDARRLQADGQRILKRGEDVYTTDRISAEYLEPVEPDDVGGSVS</sequence>
<dbReference type="Gene3D" id="1.10.10.970">
    <property type="entry name" value="RNA 2'-phosphotransferase, Tpt1/KptA family, N-terminal domain"/>
    <property type="match status" value="1"/>
</dbReference>
<dbReference type="InterPro" id="IPR022928">
    <property type="entry name" value="RNA_2'-PTrans_KptA"/>
</dbReference>
<dbReference type="RefSeq" id="WP_250595000.1">
    <property type="nucleotide sequence ID" value="NZ_JAKRVY010000002.1"/>
</dbReference>
<name>A0AAE3FPC2_9EURY</name>
<dbReference type="SUPFAM" id="SSF56399">
    <property type="entry name" value="ADP-ribosylation"/>
    <property type="match status" value="1"/>
</dbReference>
<organism evidence="6 7">
    <name type="scientific">Natranaeroarchaeum aerophilus</name>
    <dbReference type="NCBI Taxonomy" id="2917711"/>
    <lineage>
        <taxon>Archaea</taxon>
        <taxon>Methanobacteriati</taxon>
        <taxon>Methanobacteriota</taxon>
        <taxon>Stenosarchaea group</taxon>
        <taxon>Halobacteria</taxon>
        <taxon>Halobacteriales</taxon>
        <taxon>Natronoarchaeaceae</taxon>
        <taxon>Natranaeroarchaeum</taxon>
    </lineage>
</organism>
<comment type="caution">
    <text evidence="6">The sequence shown here is derived from an EMBL/GenBank/DDBJ whole genome shotgun (WGS) entry which is preliminary data.</text>
</comment>
<dbReference type="PANTHER" id="PTHR12684">
    <property type="entry name" value="PUTATIVE PHOSPHOTRANSFERASE"/>
    <property type="match status" value="1"/>
</dbReference>
<gene>
    <name evidence="5" type="primary">kptA</name>
    <name evidence="6" type="ORF">AArcSt11_04380</name>
</gene>
<dbReference type="InterPro" id="IPR002745">
    <property type="entry name" value="Ptrans_KptA/Tpt1"/>
</dbReference>
<dbReference type="InterPro" id="IPR042080">
    <property type="entry name" value="RNA_2'-PTrans_N"/>
</dbReference>
<comment type="function">
    <text evidence="4 5">Removes the 2'-phosphate from RNA via an intermediate in which the phosphate is ADP-ribosylated by NAD followed by a presumed transesterification to release the RNA and generate ADP-ribose 1''-2''-cyclic phosphate (APPR&gt;P). May function as an ADP-ribosylase.</text>
</comment>
<dbReference type="InterPro" id="IPR042081">
    <property type="entry name" value="RNA_2'-PTrans_C"/>
</dbReference>
<keyword evidence="7" id="KW-1185">Reference proteome</keyword>
<evidence type="ECO:0000256" key="1">
    <source>
        <dbReference type="ARBA" id="ARBA00009836"/>
    </source>
</evidence>
<evidence type="ECO:0000256" key="4">
    <source>
        <dbReference type="ARBA" id="ARBA00025212"/>
    </source>
</evidence>
<dbReference type="Proteomes" id="UP001202674">
    <property type="component" value="Unassembled WGS sequence"/>
</dbReference>
<dbReference type="EMBL" id="JAKRVY010000002">
    <property type="protein sequence ID" value="MCL9812888.1"/>
    <property type="molecule type" value="Genomic_DNA"/>
</dbReference>
<accession>A0AAE3FPC2</accession>
<keyword evidence="3 5" id="KW-0520">NAD</keyword>